<name>A0ABY9IRF0_9ACTN</name>
<protein>
    <submittedName>
        <fullName evidence="1">DUF6188 family protein</fullName>
    </submittedName>
</protein>
<reference evidence="1 2" key="1">
    <citation type="submission" date="2023-03" db="EMBL/GenBank/DDBJ databases">
        <title>Isolation and description of six Streptomyces strains from soil environments, able to metabolize different microbial glucans.</title>
        <authorList>
            <person name="Widen T."/>
            <person name="Larsbrink J."/>
        </authorList>
    </citation>
    <scope>NUCLEOTIDE SEQUENCE [LARGE SCALE GENOMIC DNA]</scope>
    <source>
        <strain evidence="1 2">Alt2</strain>
    </source>
</reference>
<evidence type="ECO:0000313" key="1">
    <source>
        <dbReference type="EMBL" id="WLQ56668.1"/>
    </source>
</evidence>
<dbReference type="RefSeq" id="WP_219574432.1">
    <property type="nucleotide sequence ID" value="NZ_CP120988.1"/>
</dbReference>
<proteinExistence type="predicted"/>
<dbReference type="Proteomes" id="UP001235744">
    <property type="component" value="Chromosome"/>
</dbReference>
<organism evidence="1 2">
    <name type="scientific">Streptomyces poriferorum</name>
    <dbReference type="NCBI Taxonomy" id="2798799"/>
    <lineage>
        <taxon>Bacteria</taxon>
        <taxon>Bacillati</taxon>
        <taxon>Actinomycetota</taxon>
        <taxon>Actinomycetes</taxon>
        <taxon>Kitasatosporales</taxon>
        <taxon>Streptomycetaceae</taxon>
        <taxon>Streptomyces</taxon>
    </lineage>
</organism>
<keyword evidence="2" id="KW-1185">Reference proteome</keyword>
<dbReference type="InterPro" id="IPR046179">
    <property type="entry name" value="DUF6188"/>
</dbReference>
<sequence length="141" mass="14520">MSEPSIDSDPDRWVLRGLRSAPVLAVTGAPDGSRLDLTLGGDTRLVVVGPVRITDGPATAPEPVDLPAGETDALMGATVLSAVAFRSGSLRLVFSTGHHLNVRGADPGVRAELCRPGEFTWVSQQGVGRLTEPGGPGSDLA</sequence>
<dbReference type="Pfam" id="PF19686">
    <property type="entry name" value="DUF6188"/>
    <property type="match status" value="1"/>
</dbReference>
<evidence type="ECO:0000313" key="2">
    <source>
        <dbReference type="Proteomes" id="UP001235744"/>
    </source>
</evidence>
<dbReference type="EMBL" id="CP120988">
    <property type="protein sequence ID" value="WLQ56668.1"/>
    <property type="molecule type" value="Genomic_DNA"/>
</dbReference>
<accession>A0ABY9IRF0</accession>
<gene>
    <name evidence="1" type="ORF">P8A19_14980</name>
</gene>